<dbReference type="EMBL" id="DYXT01000035">
    <property type="protein sequence ID" value="HJE39480.1"/>
    <property type="molecule type" value="Genomic_DNA"/>
</dbReference>
<dbReference type="SUPFAM" id="SSF51230">
    <property type="entry name" value="Single hybrid motif"/>
    <property type="match status" value="1"/>
</dbReference>
<comment type="caution">
    <text evidence="2">The sequence shown here is derived from an EMBL/GenBank/DDBJ whole genome shotgun (WGS) entry which is preliminary data.</text>
</comment>
<accession>A0A4Q0UAW8</accession>
<reference evidence="2" key="2">
    <citation type="submission" date="2021-09" db="EMBL/GenBank/DDBJ databases">
        <authorList>
            <person name="Gilroy R."/>
        </authorList>
    </citation>
    <scope>NUCLEOTIDE SEQUENCE</scope>
    <source>
        <strain evidence="2">4100</strain>
    </source>
</reference>
<dbReference type="Proteomes" id="UP000711407">
    <property type="component" value="Unassembled WGS sequence"/>
</dbReference>
<dbReference type="InterPro" id="IPR050709">
    <property type="entry name" value="Biotin_Carboxyl_Carrier/Decarb"/>
</dbReference>
<dbReference type="Pfam" id="PF00364">
    <property type="entry name" value="Biotin_lipoyl"/>
    <property type="match status" value="1"/>
</dbReference>
<gene>
    <name evidence="2" type="ORF">K8V47_06970</name>
</gene>
<dbReference type="Gene3D" id="2.40.50.100">
    <property type="match status" value="1"/>
</dbReference>
<dbReference type="CDD" id="cd06850">
    <property type="entry name" value="biotinyl_domain"/>
    <property type="match status" value="1"/>
</dbReference>
<reference evidence="2" key="1">
    <citation type="journal article" date="2021" name="PeerJ">
        <title>Extensive microbial diversity within the chicken gut microbiome revealed by metagenomics and culture.</title>
        <authorList>
            <person name="Gilroy R."/>
            <person name="Ravi A."/>
            <person name="Getino M."/>
            <person name="Pursley I."/>
            <person name="Horton D.L."/>
            <person name="Alikhan N.F."/>
            <person name="Baker D."/>
            <person name="Gharbi K."/>
            <person name="Hall N."/>
            <person name="Watson M."/>
            <person name="Adriaenssens E.M."/>
            <person name="Foster-Nyarko E."/>
            <person name="Jarju S."/>
            <person name="Secka A."/>
            <person name="Antonio M."/>
            <person name="Oren A."/>
            <person name="Chaudhuri R.R."/>
            <person name="La Ragione R."/>
            <person name="Hildebrand F."/>
            <person name="Pallen M.J."/>
        </authorList>
    </citation>
    <scope>NUCLEOTIDE SEQUENCE</scope>
    <source>
        <strain evidence="2">4100</strain>
    </source>
</reference>
<dbReference type="InterPro" id="IPR011053">
    <property type="entry name" value="Single_hybrid_motif"/>
</dbReference>
<organism evidence="2 3">
    <name type="scientific">Candidatus Amulumruptor caecigallinarius</name>
    <dbReference type="NCBI Taxonomy" id="2109911"/>
    <lineage>
        <taxon>Bacteria</taxon>
        <taxon>Pseudomonadati</taxon>
        <taxon>Bacteroidota</taxon>
        <taxon>Bacteroidia</taxon>
        <taxon>Bacteroidales</taxon>
        <taxon>Muribaculaceae</taxon>
        <taxon>Candidatus Amulumruptor</taxon>
    </lineage>
</organism>
<protein>
    <submittedName>
        <fullName evidence="2">Biotin/lipoyl-binding protein</fullName>
    </submittedName>
</protein>
<dbReference type="AlphaFoldDB" id="A0A4Q0UAW8"/>
<dbReference type="PANTHER" id="PTHR45266:SF3">
    <property type="entry name" value="OXALOACETATE DECARBOXYLASE ALPHA CHAIN"/>
    <property type="match status" value="1"/>
</dbReference>
<dbReference type="FunFam" id="2.40.50.100:FF:000003">
    <property type="entry name" value="Acetyl-CoA carboxylase biotin carboxyl carrier protein"/>
    <property type="match status" value="1"/>
</dbReference>
<dbReference type="PANTHER" id="PTHR45266">
    <property type="entry name" value="OXALOACETATE DECARBOXYLASE ALPHA CHAIN"/>
    <property type="match status" value="1"/>
</dbReference>
<sequence>MIAKINGKERDIELVSKDGDRVSLKIDGRPVDVDVILSENGFCSILHDGHSFNAEIVRNNDSDYVITTDFQRFDISLSRPRKKYIRPGESDDDDESQEAILAPMPGKIVKILVQSGSEVHKGEPLLVIEAMKMQTTYTASQDATVETVAVKEGDAVLTNQLLISFQRTDK</sequence>
<proteinExistence type="predicted"/>
<name>A0A4Q0UAW8_9BACT</name>
<keyword evidence="1" id="KW-0092">Biotin</keyword>
<evidence type="ECO:0000313" key="2">
    <source>
        <dbReference type="EMBL" id="HJE39480.1"/>
    </source>
</evidence>
<evidence type="ECO:0000256" key="1">
    <source>
        <dbReference type="ARBA" id="ARBA00023267"/>
    </source>
</evidence>
<dbReference type="PROSITE" id="PS50968">
    <property type="entry name" value="BIOTINYL_LIPOYL"/>
    <property type="match status" value="1"/>
</dbReference>
<dbReference type="InterPro" id="IPR000089">
    <property type="entry name" value="Biotin_lipoyl"/>
</dbReference>
<evidence type="ECO:0000313" key="3">
    <source>
        <dbReference type="Proteomes" id="UP000711407"/>
    </source>
</evidence>